<keyword evidence="1 3" id="KW-0863">Zinc-finger</keyword>
<evidence type="ECO:0000259" key="4">
    <source>
        <dbReference type="PROSITE" id="PS50089"/>
    </source>
</evidence>
<dbReference type="EMBL" id="REGN01012802">
    <property type="protein sequence ID" value="RMZ94790.1"/>
    <property type="molecule type" value="Genomic_DNA"/>
</dbReference>
<feature type="domain" description="RING-type" evidence="4">
    <location>
        <begin position="9"/>
        <end position="44"/>
    </location>
</feature>
<evidence type="ECO:0000313" key="5">
    <source>
        <dbReference type="EMBL" id="RMZ94790.1"/>
    </source>
</evidence>
<dbReference type="Gene3D" id="3.30.40.10">
    <property type="entry name" value="Zinc/RING finger domain, C3HC4 (zinc finger)"/>
    <property type="match status" value="1"/>
</dbReference>
<keyword evidence="6" id="KW-1185">Reference proteome</keyword>
<protein>
    <recommendedName>
        <fullName evidence="4">RING-type domain-containing protein</fullName>
    </recommendedName>
</protein>
<accession>A0A3M7P7M7</accession>
<reference evidence="5 6" key="1">
    <citation type="journal article" date="2018" name="Sci. Rep.">
        <title>Genomic signatures of local adaptation to the degree of environmental predictability in rotifers.</title>
        <authorList>
            <person name="Franch-Gras L."/>
            <person name="Hahn C."/>
            <person name="Garcia-Roger E.M."/>
            <person name="Carmona M.J."/>
            <person name="Serra M."/>
            <person name="Gomez A."/>
        </authorList>
    </citation>
    <scope>NUCLEOTIDE SEQUENCE [LARGE SCALE GENOMIC DNA]</scope>
    <source>
        <strain evidence="5">HYR1</strain>
    </source>
</reference>
<dbReference type="InterPro" id="IPR013083">
    <property type="entry name" value="Znf_RING/FYVE/PHD"/>
</dbReference>
<dbReference type="PROSITE" id="PS50089">
    <property type="entry name" value="ZF_RING_2"/>
    <property type="match status" value="1"/>
</dbReference>
<comment type="caution">
    <text evidence="5">The sequence shown here is derived from an EMBL/GenBank/DDBJ whole genome shotgun (WGS) entry which is preliminary data.</text>
</comment>
<keyword evidence="1 3" id="KW-0479">Metal-binding</keyword>
<dbReference type="Proteomes" id="UP000276133">
    <property type="component" value="Unassembled WGS sequence"/>
</dbReference>
<dbReference type="SUPFAM" id="SSF57850">
    <property type="entry name" value="RING/U-box"/>
    <property type="match status" value="1"/>
</dbReference>
<evidence type="ECO:0000256" key="2">
    <source>
        <dbReference type="ARBA" id="ARBA00022833"/>
    </source>
</evidence>
<keyword evidence="2" id="KW-0862">Zinc</keyword>
<dbReference type="InterPro" id="IPR001841">
    <property type="entry name" value="Znf_RING"/>
</dbReference>
<evidence type="ECO:0000256" key="3">
    <source>
        <dbReference type="PROSITE-ProRule" id="PRU00175"/>
    </source>
</evidence>
<dbReference type="OrthoDB" id="6156957at2759"/>
<organism evidence="5 6">
    <name type="scientific">Brachionus plicatilis</name>
    <name type="common">Marine rotifer</name>
    <name type="synonym">Brachionus muelleri</name>
    <dbReference type="NCBI Taxonomy" id="10195"/>
    <lineage>
        <taxon>Eukaryota</taxon>
        <taxon>Metazoa</taxon>
        <taxon>Spiralia</taxon>
        <taxon>Gnathifera</taxon>
        <taxon>Rotifera</taxon>
        <taxon>Eurotatoria</taxon>
        <taxon>Monogononta</taxon>
        <taxon>Pseudotrocha</taxon>
        <taxon>Ploima</taxon>
        <taxon>Brachionidae</taxon>
        <taxon>Brachionus</taxon>
    </lineage>
</organism>
<gene>
    <name evidence="5" type="ORF">BpHYR1_052812</name>
</gene>
<evidence type="ECO:0000256" key="1">
    <source>
        <dbReference type="ARBA" id="ARBA00022771"/>
    </source>
</evidence>
<dbReference type="AlphaFoldDB" id="A0A3M7P7M7"/>
<dbReference type="GO" id="GO:0008270">
    <property type="term" value="F:zinc ion binding"/>
    <property type="evidence" value="ECO:0007669"/>
    <property type="project" value="UniProtKB-KW"/>
</dbReference>
<name>A0A3M7P7M7_BRAPC</name>
<sequence>MNLEDLIKCPKCNQKLDIPAVLPCGETICSKCIPNDESDCEFCHQTHFIPKDGILVNKILFKNLDLLCKNGTKSSIFDSEYEQIKKIYESPSENIDEFFQPLVNHIVTASEMKIRQIENIRDDLTQKIFSLKEDNVNNLKTNNSDFKSTFEELSQLVEEIKIIEGNITLKKDDVLSDKYECLRSKYAIKINKFYQIVRNYKQIRFFKSSPLVSEGILGLIEEKNLKTININEYAKAPFVSNCTNKKTLKILKINKKHFLFIYLGKKFNRSSDLDQELIETKLFDVVLYIEVYVKNVNIKTKEFFLDCECNFYLITNYGGFIYLYLDHSFQRILKKLDSSLEELETIAIKNPLTCIGATKKFVLGFSENNLEIFDHNLILLMTIHSTSSSLFMDYPSKISNMYANKLYYIFQHEKKITIVNQDNGKMVRSFELDSECKIFSVSTENVISAYDKNNSCLLEINLDGKIENKIQLDGFPENIEICLDEDDNFEFVDSKSLILYS</sequence>
<evidence type="ECO:0000313" key="6">
    <source>
        <dbReference type="Proteomes" id="UP000276133"/>
    </source>
</evidence>
<proteinExistence type="predicted"/>